<dbReference type="InterPro" id="IPR018770">
    <property type="entry name" value="ChloroindolylP_hydrolase"/>
</dbReference>
<evidence type="ECO:0000313" key="3">
    <source>
        <dbReference type="Proteomes" id="UP000198668"/>
    </source>
</evidence>
<dbReference type="AlphaFoldDB" id="A0A1I3BWK3"/>
<gene>
    <name evidence="2" type="ORF">SAMN04489868_11030</name>
</gene>
<protein>
    <submittedName>
        <fullName evidence="2">5-bromo-4-chloroindolyl phosphate hydrolysis protein</fullName>
    </submittedName>
</protein>
<feature type="transmembrane region" description="Helical" evidence="1">
    <location>
        <begin position="12"/>
        <end position="30"/>
    </location>
</feature>
<keyword evidence="1" id="KW-0472">Membrane</keyword>
<name>A0A1I3BWK3_9LACT</name>
<proteinExistence type="predicted"/>
<dbReference type="Proteomes" id="UP000198668">
    <property type="component" value="Unassembled WGS sequence"/>
</dbReference>
<dbReference type="OrthoDB" id="2243657at2"/>
<sequence length="234" mass="27268">MDKLLKNLKDIISYTFTSVTTILIFLILLFLFSFDFWVSLIISLGIGSFLFYKNEQKQTVRKGQRLGKVSSEKEAFYKSKGLSKEETKFFRETMQTAKINILQLEKNMHASTKLTAIEKRNNTIHLAKELFKAIVSEPNRLHEVDKFLYVHLPSLRDLTSKYIEVDQHEVKQKSTFDVLNKSAQTIDEMCNQIAQDYVSFKSDEVEDMELEVELAKKMMTRDNGDSNEIQQEEL</sequence>
<dbReference type="EMBL" id="FOQE01000010">
    <property type="protein sequence ID" value="SFH66426.1"/>
    <property type="molecule type" value="Genomic_DNA"/>
</dbReference>
<evidence type="ECO:0000313" key="2">
    <source>
        <dbReference type="EMBL" id="SFH66426.1"/>
    </source>
</evidence>
<accession>A0A1I3BWK3</accession>
<evidence type="ECO:0000256" key="1">
    <source>
        <dbReference type="SAM" id="Phobius"/>
    </source>
</evidence>
<keyword evidence="1" id="KW-0812">Transmembrane</keyword>
<reference evidence="2 3" key="1">
    <citation type="submission" date="2016-10" db="EMBL/GenBank/DDBJ databases">
        <authorList>
            <person name="de Groot N.N."/>
        </authorList>
    </citation>
    <scope>NUCLEOTIDE SEQUENCE [LARGE SCALE GENOMIC DNA]</scope>
    <source>
        <strain evidence="2 3">DSM 27630</strain>
    </source>
</reference>
<keyword evidence="1" id="KW-1133">Transmembrane helix</keyword>
<organism evidence="2 3">
    <name type="scientific">Pisciglobus halotolerans</name>
    <dbReference type="NCBI Taxonomy" id="745365"/>
    <lineage>
        <taxon>Bacteria</taxon>
        <taxon>Bacillati</taxon>
        <taxon>Bacillota</taxon>
        <taxon>Bacilli</taxon>
        <taxon>Lactobacillales</taxon>
        <taxon>Carnobacteriaceae</taxon>
    </lineage>
</organism>
<dbReference type="Pfam" id="PF10112">
    <property type="entry name" value="Halogen_Hydrol"/>
    <property type="match status" value="1"/>
</dbReference>
<keyword evidence="3" id="KW-1185">Reference proteome</keyword>
<feature type="transmembrane region" description="Helical" evidence="1">
    <location>
        <begin position="36"/>
        <end position="52"/>
    </location>
</feature>
<dbReference type="RefSeq" id="WP_047390083.1">
    <property type="nucleotide sequence ID" value="NZ_FOQE01000010.1"/>
</dbReference>